<accession>A0A6G8IDS2</accession>
<dbReference type="GO" id="GO:0046872">
    <property type="term" value="F:metal ion binding"/>
    <property type="evidence" value="ECO:0007669"/>
    <property type="project" value="UniProtKB-KW"/>
</dbReference>
<sequence>MKPQLLRRAAASIALTLVSLLSVGMVQAVDWPSRPLTANVTAKPMTMLIAGRDHKFFYEAYNDASDLNPSANDGLDLWFKPGITYYGLFDSTLCYTYSGSGNNGLFRPASQADARGRCLTGGSAGEWSGNWLNYVTTSRIDALRKVLYGGSREVDSLTQTVLRRSYVPQDAHSWGKEYHRSQGYLISEYTDLPDLTADNVRHFFGSLTANRATNCATLNDCSNLPPLLRIRANVGNNARIWEWASKERPVLDSDLSTGAFPAGTGAQRDLTVRVEVCTATFNRDCKLYPNGQYKPVGILHEYGENDAMLFGLITGSYDQHFSGGRLRKVVSSFRGEVNATTGQFTSDARIVQTFDRLRIRGFNQSTTSSEYWKSSPYTDSSKDPTEGQLVDWGNPIGEMMYEALRYFAGKGSPTAAFNTGTAFDAAVGLSTATWDDPYDRTNSAAKASFCAKPNFLTISDINPSYDSDQLPGSSFPLRGGSASSRFPNDTASSGTTGDLSGLNVTTLGNTITAIQSDITGRTFFIAQSGTVNDRSPTPKTVNSLGNIRGLSPEEPTKDGSYYAASVAYFAKTRNIRNFGADRPVNVDTYAIALSSPLPRIVAKLPNGREISLVPFAKTTNGNGVSNTKGDYQPTNQIVDFYVESIVNSGPADANPAVNGGRYSARFQINFEDVEQGGDHDMDAIAEYLVVANADNTLSVTVTPRYQAGGALHSMGYVISGTNRDGTYLVSQDEATTRQYFLNVPSATGLPGMCDVASPPSGCNRLPTIGETPRTFVFSPGTSGGASFLKDPLWYAAKFGGFVDRDKSNTPNLPLEWDANGDGVPDTYFLVQNPITLRETLRQTFNTIIDKSGSAGNIASNSTDLNTGTRAYQAKFNSQTWSGELEARGVTTNGVDAATAWRASDFLKSDSGRRIYYSSPRTGVSGGEFSVTALTANGDLALFNNDGALVNYLRGDRSLELQRAGGRFRDRGDLASGTVLGDVVHSSPVFQADTQTLYVGANDGMLHAFDANTGREVFAYIPKPVMPQPAPCAAADCAGIKALADLGYNENHRYFVDGEIAVSNRSQTPGKNLLVAALGRGGKGLFALDVSDPASFDASKVLWEAYGNDVDMGYVLGRPVLGRVRTNAGTVWASITGNGYNSTNARAVLFVHNLETGALIAKINTGAGGDNGLSSPGLFDADNDGVIDTVYAGDLRGNLWKFNIASADQTTWAVANGGVPFYVARDDNGNVQPITAPIRMVRNFTTGDANFGKLFIHFGTGSYFRIGDPSMGGELVLPQIQSWYGLIDEGAAITGNRNDSLVRRTMSSDSTFASRVVRTFSAASPGDMAGKKGFFIDMPALERIVTAANTVRAVEPALLVSIIRPQADECVPGGTGFVAAINPFTGARLTRPFFDINNDGNFNNDAINGVYIGAVDLSVGMPGESILIGNRLVVGGSLGTMSSVKVNLGLTPVRGRLTWREIVRD</sequence>
<reference evidence="10 11" key="1">
    <citation type="submission" date="2020-03" db="EMBL/GenBank/DDBJ databases">
        <title>Hydrogenophaga sp. nov. isolated from cyanobacterial mat.</title>
        <authorList>
            <person name="Thorat V."/>
            <person name="Kirdat K."/>
            <person name="Tiwarekar B."/>
            <person name="Costa E.D."/>
            <person name="Yadav A."/>
        </authorList>
    </citation>
    <scope>NUCLEOTIDE SEQUENCE [LARGE SCALE GENOMIC DNA]</scope>
    <source>
        <strain evidence="10 11">BA0156</strain>
    </source>
</reference>
<evidence type="ECO:0000256" key="8">
    <source>
        <dbReference type="SAM" id="SignalP"/>
    </source>
</evidence>
<feature type="signal peptide" evidence="8">
    <location>
        <begin position="1"/>
        <end position="28"/>
    </location>
</feature>
<dbReference type="InterPro" id="IPR008707">
    <property type="entry name" value="B-propeller_PilY1"/>
</dbReference>
<feature type="region of interest" description="Disordered" evidence="7">
    <location>
        <begin position="368"/>
        <end position="387"/>
    </location>
</feature>
<evidence type="ECO:0000256" key="2">
    <source>
        <dbReference type="ARBA" id="ARBA00008387"/>
    </source>
</evidence>
<evidence type="ECO:0000256" key="7">
    <source>
        <dbReference type="SAM" id="MobiDB-lite"/>
    </source>
</evidence>
<keyword evidence="5" id="KW-0106">Calcium</keyword>
<evidence type="ECO:0000256" key="4">
    <source>
        <dbReference type="ARBA" id="ARBA00022723"/>
    </source>
</evidence>
<keyword evidence="8" id="KW-0732">Signal</keyword>
<feature type="compositionally biased region" description="Polar residues" evidence="7">
    <location>
        <begin position="368"/>
        <end position="379"/>
    </location>
</feature>
<keyword evidence="3" id="KW-1029">Fimbrium biogenesis</keyword>
<keyword evidence="6" id="KW-0281">Fimbrium</keyword>
<protein>
    <submittedName>
        <fullName evidence="10">Pilus assembly protein</fullName>
    </submittedName>
</protein>
<organism evidence="10 11">
    <name type="scientific">Hydrogenophaga crocea</name>
    <dbReference type="NCBI Taxonomy" id="2716225"/>
    <lineage>
        <taxon>Bacteria</taxon>
        <taxon>Pseudomonadati</taxon>
        <taxon>Pseudomonadota</taxon>
        <taxon>Betaproteobacteria</taxon>
        <taxon>Burkholderiales</taxon>
        <taxon>Comamonadaceae</taxon>
        <taxon>Hydrogenophaga</taxon>
    </lineage>
</organism>
<dbReference type="Gene3D" id="2.130.10.10">
    <property type="entry name" value="YVTN repeat-like/Quinoprotein amine dehydrogenase"/>
    <property type="match status" value="1"/>
</dbReference>
<dbReference type="InterPro" id="IPR015943">
    <property type="entry name" value="WD40/YVTN_repeat-like_dom_sf"/>
</dbReference>
<evidence type="ECO:0000256" key="3">
    <source>
        <dbReference type="ARBA" id="ARBA00022558"/>
    </source>
</evidence>
<proteinExistence type="inferred from homology"/>
<dbReference type="GO" id="GO:0009289">
    <property type="term" value="C:pilus"/>
    <property type="evidence" value="ECO:0007669"/>
    <property type="project" value="UniProtKB-SubCell"/>
</dbReference>
<dbReference type="RefSeq" id="WP_166224863.1">
    <property type="nucleotide sequence ID" value="NZ_CP049989.1"/>
</dbReference>
<dbReference type="Proteomes" id="UP000503162">
    <property type="component" value="Chromosome"/>
</dbReference>
<evidence type="ECO:0000313" key="11">
    <source>
        <dbReference type="Proteomes" id="UP000503162"/>
    </source>
</evidence>
<name>A0A6G8IDS2_9BURK</name>
<evidence type="ECO:0000256" key="5">
    <source>
        <dbReference type="ARBA" id="ARBA00022837"/>
    </source>
</evidence>
<comment type="subcellular location">
    <subcellularLocation>
        <location evidence="1">Fimbrium</location>
    </subcellularLocation>
</comment>
<gene>
    <name evidence="10" type="ORF">G9Q37_03940</name>
</gene>
<evidence type="ECO:0000259" key="9">
    <source>
        <dbReference type="Pfam" id="PF05567"/>
    </source>
</evidence>
<dbReference type="EMBL" id="CP049989">
    <property type="protein sequence ID" value="QIM51344.1"/>
    <property type="molecule type" value="Genomic_DNA"/>
</dbReference>
<keyword evidence="4" id="KW-0479">Metal-binding</keyword>
<evidence type="ECO:0000256" key="6">
    <source>
        <dbReference type="ARBA" id="ARBA00023263"/>
    </source>
</evidence>
<evidence type="ECO:0000313" key="10">
    <source>
        <dbReference type="EMBL" id="QIM51344.1"/>
    </source>
</evidence>
<keyword evidence="11" id="KW-1185">Reference proteome</keyword>
<dbReference type="InterPro" id="IPR011047">
    <property type="entry name" value="Quinoprotein_ADH-like_sf"/>
</dbReference>
<feature type="chain" id="PRO_5026034980" evidence="8">
    <location>
        <begin position="29"/>
        <end position="1464"/>
    </location>
</feature>
<feature type="domain" description="PilY1 beta-propeller" evidence="9">
    <location>
        <begin position="993"/>
        <end position="1288"/>
    </location>
</feature>
<dbReference type="Pfam" id="PF05567">
    <property type="entry name" value="T4P_PilY1"/>
    <property type="match status" value="1"/>
</dbReference>
<dbReference type="KEGG" id="hcz:G9Q37_03940"/>
<evidence type="ECO:0000256" key="1">
    <source>
        <dbReference type="ARBA" id="ARBA00004561"/>
    </source>
</evidence>
<comment type="similarity">
    <text evidence="2">Belongs to the PilY1 family.</text>
</comment>
<feature type="compositionally biased region" description="Polar residues" evidence="7">
    <location>
        <begin position="481"/>
        <end position="497"/>
    </location>
</feature>
<dbReference type="SUPFAM" id="SSF50998">
    <property type="entry name" value="Quinoprotein alcohol dehydrogenase-like"/>
    <property type="match status" value="1"/>
</dbReference>
<feature type="region of interest" description="Disordered" evidence="7">
    <location>
        <begin position="467"/>
        <end position="497"/>
    </location>
</feature>